<dbReference type="Proteomes" id="UP001595976">
    <property type="component" value="Unassembled WGS sequence"/>
</dbReference>
<gene>
    <name evidence="2" type="ORF">ACFPK2_07670</name>
</gene>
<accession>A0ABW0F3M9</accession>
<dbReference type="EMBL" id="JBHSLI010000002">
    <property type="protein sequence ID" value="MFC5292866.1"/>
    <property type="molecule type" value="Genomic_DNA"/>
</dbReference>
<sequence>MTIEASQTVTTGRGPRGLRAVAMLSMALALAGCGGGPTPTTFDLSAPSGFGRVGGSHATLVVARPTAVQTLDSDRVIVKDSSGALSFLGGAQWADQVPALVQTRLIQTFENASRIGSVSAPGQGITPSLQLVTDIRSFNIDAASGAAVVEITAKIVGDTSGRIQRARLFSARVPVGAMDGPGAARALDRALSQVLIDIVRWAR</sequence>
<keyword evidence="2" id="KW-0449">Lipoprotein</keyword>
<evidence type="ECO:0000259" key="1">
    <source>
        <dbReference type="Pfam" id="PF03886"/>
    </source>
</evidence>
<feature type="domain" description="ABC-type transport auxiliary lipoprotein component" evidence="1">
    <location>
        <begin position="47"/>
        <end position="198"/>
    </location>
</feature>
<protein>
    <submittedName>
        <fullName evidence="2">ABC-type transport auxiliary lipoprotein family protein</fullName>
    </submittedName>
</protein>
<name>A0ABW0F3M9_9HYPH</name>
<keyword evidence="3" id="KW-1185">Reference proteome</keyword>
<evidence type="ECO:0000313" key="2">
    <source>
        <dbReference type="EMBL" id="MFC5292866.1"/>
    </source>
</evidence>
<comment type="caution">
    <text evidence="2">The sequence shown here is derived from an EMBL/GenBank/DDBJ whole genome shotgun (WGS) entry which is preliminary data.</text>
</comment>
<reference evidence="3" key="1">
    <citation type="journal article" date="2019" name="Int. J. Syst. Evol. Microbiol.">
        <title>The Global Catalogue of Microorganisms (GCM) 10K type strain sequencing project: providing services to taxonomists for standard genome sequencing and annotation.</title>
        <authorList>
            <consortium name="The Broad Institute Genomics Platform"/>
            <consortium name="The Broad Institute Genome Sequencing Center for Infectious Disease"/>
            <person name="Wu L."/>
            <person name="Ma J."/>
        </authorList>
    </citation>
    <scope>NUCLEOTIDE SEQUENCE [LARGE SCALE GENOMIC DNA]</scope>
    <source>
        <strain evidence="3">CGMCC 1.15643</strain>
    </source>
</reference>
<dbReference type="SUPFAM" id="SSF159594">
    <property type="entry name" value="XCC0632-like"/>
    <property type="match status" value="1"/>
</dbReference>
<dbReference type="Gene3D" id="3.40.50.10610">
    <property type="entry name" value="ABC-type transport auxiliary lipoprotein component"/>
    <property type="match status" value="1"/>
</dbReference>
<organism evidence="2 3">
    <name type="scientific">Bosea minatitlanensis</name>
    <dbReference type="NCBI Taxonomy" id="128782"/>
    <lineage>
        <taxon>Bacteria</taxon>
        <taxon>Pseudomonadati</taxon>
        <taxon>Pseudomonadota</taxon>
        <taxon>Alphaproteobacteria</taxon>
        <taxon>Hyphomicrobiales</taxon>
        <taxon>Boseaceae</taxon>
        <taxon>Bosea</taxon>
    </lineage>
</organism>
<dbReference type="InterPro" id="IPR005586">
    <property type="entry name" value="ABC_trans_aux"/>
</dbReference>
<dbReference type="Pfam" id="PF03886">
    <property type="entry name" value="ABC_trans_aux"/>
    <property type="match status" value="1"/>
</dbReference>
<evidence type="ECO:0000313" key="3">
    <source>
        <dbReference type="Proteomes" id="UP001595976"/>
    </source>
</evidence>
<proteinExistence type="predicted"/>
<dbReference type="RefSeq" id="WP_158445473.1">
    <property type="nucleotide sequence ID" value="NZ_JAOAOS010000002.1"/>
</dbReference>